<evidence type="ECO:0000256" key="2">
    <source>
        <dbReference type="ARBA" id="ARBA00007168"/>
    </source>
</evidence>
<evidence type="ECO:0000256" key="5">
    <source>
        <dbReference type="ARBA" id="ARBA00023136"/>
    </source>
</evidence>
<keyword evidence="5 6" id="KW-0472">Membrane</keyword>
<keyword evidence="4 6" id="KW-1133">Transmembrane helix</keyword>
<keyword evidence="8" id="KW-1185">Reference proteome</keyword>
<proteinExistence type="inferred from homology"/>
<comment type="similarity">
    <text evidence="2">Belongs to the CTL (choline transporter-like) family.</text>
</comment>
<keyword evidence="3 6" id="KW-0812">Transmembrane</keyword>
<name>A0AAW1U7W2_9CUCU</name>
<gene>
    <name evidence="7" type="ORF">WA026_014979</name>
</gene>
<evidence type="ECO:0000313" key="8">
    <source>
        <dbReference type="Proteomes" id="UP001431783"/>
    </source>
</evidence>
<comment type="caution">
    <text evidence="7">The sequence shown here is derived from an EMBL/GenBank/DDBJ whole genome shotgun (WGS) entry which is preliminary data.</text>
</comment>
<evidence type="ECO:0000256" key="3">
    <source>
        <dbReference type="ARBA" id="ARBA00022692"/>
    </source>
</evidence>
<evidence type="ECO:0000313" key="7">
    <source>
        <dbReference type="EMBL" id="KAK9876741.1"/>
    </source>
</evidence>
<reference evidence="7 8" key="1">
    <citation type="submission" date="2023-03" db="EMBL/GenBank/DDBJ databases">
        <title>Genome insight into feeding habits of ladybird beetles.</title>
        <authorList>
            <person name="Li H.-S."/>
            <person name="Huang Y.-H."/>
            <person name="Pang H."/>
        </authorList>
    </citation>
    <scope>NUCLEOTIDE SEQUENCE [LARGE SCALE GENOMIC DNA]</scope>
    <source>
        <strain evidence="7">SYSU_2023b</strain>
        <tissue evidence="7">Whole body</tissue>
    </source>
</reference>
<sequence>MGHSPSSPPKPVEPPVELHVFKELDGVPMEFSIPEIPEKRKPTDQFFLIVFFVLLGIMMGCCIYTLCYSDLNRVTRGYDNCGNVCGEKNPLIEGINCTGKDFTEEKILMYTDESALKNLDYLDTQPNECVNYCDDYNI</sequence>
<comment type="subcellular location">
    <subcellularLocation>
        <location evidence="1">Membrane</location>
        <topology evidence="1">Multi-pass membrane protein</topology>
    </subcellularLocation>
</comment>
<dbReference type="GO" id="GO:0022857">
    <property type="term" value="F:transmembrane transporter activity"/>
    <property type="evidence" value="ECO:0007669"/>
    <property type="project" value="InterPro"/>
</dbReference>
<organism evidence="7 8">
    <name type="scientific">Henosepilachna vigintioctopunctata</name>
    <dbReference type="NCBI Taxonomy" id="420089"/>
    <lineage>
        <taxon>Eukaryota</taxon>
        <taxon>Metazoa</taxon>
        <taxon>Ecdysozoa</taxon>
        <taxon>Arthropoda</taxon>
        <taxon>Hexapoda</taxon>
        <taxon>Insecta</taxon>
        <taxon>Pterygota</taxon>
        <taxon>Neoptera</taxon>
        <taxon>Endopterygota</taxon>
        <taxon>Coleoptera</taxon>
        <taxon>Polyphaga</taxon>
        <taxon>Cucujiformia</taxon>
        <taxon>Coccinelloidea</taxon>
        <taxon>Coccinellidae</taxon>
        <taxon>Epilachninae</taxon>
        <taxon>Epilachnini</taxon>
        <taxon>Henosepilachna</taxon>
    </lineage>
</organism>
<dbReference type="PANTHER" id="PTHR12385:SF96">
    <property type="entry name" value="CHOLINE TRANSPORTER-LIKE PROTEIN"/>
    <property type="match status" value="1"/>
</dbReference>
<evidence type="ECO:0000256" key="4">
    <source>
        <dbReference type="ARBA" id="ARBA00022989"/>
    </source>
</evidence>
<evidence type="ECO:0000256" key="1">
    <source>
        <dbReference type="ARBA" id="ARBA00004141"/>
    </source>
</evidence>
<accession>A0AAW1U7W2</accession>
<dbReference type="Proteomes" id="UP001431783">
    <property type="component" value="Unassembled WGS sequence"/>
</dbReference>
<protein>
    <submittedName>
        <fullName evidence="7">Uncharacterized protein</fullName>
    </submittedName>
</protein>
<dbReference type="GO" id="GO:0016020">
    <property type="term" value="C:membrane"/>
    <property type="evidence" value="ECO:0007669"/>
    <property type="project" value="UniProtKB-SubCell"/>
</dbReference>
<dbReference type="AlphaFoldDB" id="A0AAW1U7W2"/>
<feature type="transmembrane region" description="Helical" evidence="6">
    <location>
        <begin position="46"/>
        <end position="66"/>
    </location>
</feature>
<dbReference type="InterPro" id="IPR007603">
    <property type="entry name" value="Choline_transptr-like"/>
</dbReference>
<dbReference type="PANTHER" id="PTHR12385">
    <property type="entry name" value="CHOLINE TRANSPORTER-LIKE (SLC FAMILY 44)"/>
    <property type="match status" value="1"/>
</dbReference>
<dbReference type="EMBL" id="JARQZJ010000038">
    <property type="protein sequence ID" value="KAK9876741.1"/>
    <property type="molecule type" value="Genomic_DNA"/>
</dbReference>
<evidence type="ECO:0000256" key="6">
    <source>
        <dbReference type="SAM" id="Phobius"/>
    </source>
</evidence>